<comment type="caution">
    <text evidence="2">The sequence shown here is derived from an EMBL/GenBank/DDBJ whole genome shotgun (WGS) entry which is preliminary data.</text>
</comment>
<feature type="transmembrane region" description="Helical" evidence="1">
    <location>
        <begin position="143"/>
        <end position="166"/>
    </location>
</feature>
<dbReference type="RefSeq" id="WP_209626941.1">
    <property type="nucleotide sequence ID" value="NZ_PRDG01000001.1"/>
</dbReference>
<reference evidence="2 3" key="1">
    <citation type="submission" date="2018-02" db="EMBL/GenBank/DDBJ databases">
        <title>Draft genome sequence of Streptococcus oricebi CCUG 70868T type strain.</title>
        <authorList>
            <person name="Mendez V."/>
            <person name="Salva-Serra F."/>
            <person name="Jaen-Luchoro D."/>
            <person name="Gonzales-Siles L."/>
            <person name="Karlsson R."/>
            <person name="Engstrom-Jakobsson H."/>
            <person name="Busquets A."/>
            <person name="Gomila M."/>
            <person name="Pineiro-Iglesias B."/>
            <person name="Bennasar-Figueras A."/>
            <person name="Seeger M."/>
            <person name="Moore E."/>
        </authorList>
    </citation>
    <scope>NUCLEOTIDE SEQUENCE [LARGE SCALE GENOMIC DNA]</scope>
    <source>
        <strain evidence="2 3">CCUG 70868</strain>
    </source>
</reference>
<keyword evidence="1" id="KW-1133">Transmembrane helix</keyword>
<keyword evidence="1" id="KW-0472">Membrane</keyword>
<dbReference type="EMBL" id="PRDG01000001">
    <property type="protein sequence ID" value="MBP2622768.1"/>
    <property type="molecule type" value="Genomic_DNA"/>
</dbReference>
<evidence type="ECO:0000313" key="3">
    <source>
        <dbReference type="Proteomes" id="UP001519296"/>
    </source>
</evidence>
<sequence length="183" mass="20940">MMKVVRKAFYDFTKEEAWLNQMSQEGYALVGYKGGKYYFEPSQQGRYQYKIAIANNWKDLDKKAYLEFLESTGVTVVATYLGRAYLARPAAEGDFELYSDLDSQIKQIKLARTPILVSTYSTVVFLLMVILQLIVFIPPFSPAFWALVVSSLIFLIVLILSIRLLIAYSRRMKELKAAQVCEG</sequence>
<organism evidence="2 3">
    <name type="scientific">Streptococcus oricebi</name>
    <dbReference type="NCBI Taxonomy" id="1547447"/>
    <lineage>
        <taxon>Bacteria</taxon>
        <taxon>Bacillati</taxon>
        <taxon>Bacillota</taxon>
        <taxon>Bacilli</taxon>
        <taxon>Lactobacillales</taxon>
        <taxon>Streptococcaceae</taxon>
        <taxon>Streptococcus</taxon>
    </lineage>
</organism>
<gene>
    <name evidence="2" type="ORF">C4K46_02305</name>
</gene>
<accession>A0ABS5B1S4</accession>
<evidence type="ECO:0008006" key="4">
    <source>
        <dbReference type="Google" id="ProtNLM"/>
    </source>
</evidence>
<dbReference type="InterPro" id="IPR021359">
    <property type="entry name" value="DUF2812"/>
</dbReference>
<keyword evidence="3" id="KW-1185">Reference proteome</keyword>
<feature type="transmembrane region" description="Helical" evidence="1">
    <location>
        <begin position="115"/>
        <end position="137"/>
    </location>
</feature>
<keyword evidence="1" id="KW-0812">Transmembrane</keyword>
<dbReference type="Pfam" id="PF11193">
    <property type="entry name" value="DUF2812"/>
    <property type="match status" value="1"/>
</dbReference>
<dbReference type="Proteomes" id="UP001519296">
    <property type="component" value="Unassembled WGS sequence"/>
</dbReference>
<evidence type="ECO:0000313" key="2">
    <source>
        <dbReference type="EMBL" id="MBP2622768.1"/>
    </source>
</evidence>
<protein>
    <recommendedName>
        <fullName evidence="4">DUF2812 domain-containing protein</fullName>
    </recommendedName>
</protein>
<name>A0ABS5B1S4_9STRE</name>
<evidence type="ECO:0000256" key="1">
    <source>
        <dbReference type="SAM" id="Phobius"/>
    </source>
</evidence>
<proteinExistence type="predicted"/>